<reference evidence="5 6" key="1">
    <citation type="submission" date="2022-10" db="EMBL/GenBank/DDBJ databases">
        <title>High-quality genome sequences of two octocoral-associated bacteria, Endozoicomonas euniceicola EF212 and Endozoicomonas gorgoniicola PS125.</title>
        <authorList>
            <person name="Chiou Y.-J."/>
            <person name="Chen Y.-H."/>
        </authorList>
    </citation>
    <scope>NUCLEOTIDE SEQUENCE [LARGE SCALE GENOMIC DNA]</scope>
    <source>
        <strain evidence="5 6">PS125</strain>
    </source>
</reference>
<accession>A0ABT3MPE2</accession>
<keyword evidence="2" id="KW-0238">DNA-binding</keyword>
<evidence type="ECO:0000256" key="3">
    <source>
        <dbReference type="ARBA" id="ARBA00023163"/>
    </source>
</evidence>
<dbReference type="Pfam" id="PF13377">
    <property type="entry name" value="Peripla_BP_3"/>
    <property type="match status" value="1"/>
</dbReference>
<dbReference type="CDD" id="cd01544">
    <property type="entry name" value="PBP1_GalR"/>
    <property type="match status" value="1"/>
</dbReference>
<evidence type="ECO:0000313" key="5">
    <source>
        <dbReference type="EMBL" id="MCW7551243.1"/>
    </source>
</evidence>
<evidence type="ECO:0000256" key="1">
    <source>
        <dbReference type="ARBA" id="ARBA00023015"/>
    </source>
</evidence>
<dbReference type="SUPFAM" id="SSF53822">
    <property type="entry name" value="Periplasmic binding protein-like I"/>
    <property type="match status" value="1"/>
</dbReference>
<dbReference type="PROSITE" id="PS50932">
    <property type="entry name" value="HTH_LACI_2"/>
    <property type="match status" value="1"/>
</dbReference>
<dbReference type="SUPFAM" id="SSF47413">
    <property type="entry name" value="lambda repressor-like DNA-binding domains"/>
    <property type="match status" value="1"/>
</dbReference>
<keyword evidence="1" id="KW-0805">Transcription regulation</keyword>
<gene>
    <name evidence="5" type="primary">ebgR</name>
    <name evidence="5" type="ORF">NX722_01020</name>
</gene>
<dbReference type="PANTHER" id="PTHR30146:SF149">
    <property type="entry name" value="HTH-TYPE TRANSCRIPTIONAL REGULATOR EBGR"/>
    <property type="match status" value="1"/>
</dbReference>
<dbReference type="RefSeq" id="WP_262566308.1">
    <property type="nucleotide sequence ID" value="NZ_JAPFCC010000001.1"/>
</dbReference>
<sequence length="324" mass="36046">MATLKEIALEAGVSLSTVSRVLNDDPTISVKNETRHKILEVAEQLEYKSTRKRKRQQEAALNILAVYNYNQENEVHDPYYLSIRYGVELQCKKLNFNLKESYGFNPESDVGSCSGVLLVGCGSDTLLQQLKKRFQHVVCIDSNRFEGEVDCVYTDLGRISRQVVDLFVNEGYSKLGFIGGRDIGAATDEREEAFLSYGQKKGVVSSQDVYVGEFSSSSGYKLAQAMIKKSLPEAIFVASDSMAIGVLRALHECQIKVPSDVALMSVNDIPTAKFTFPPLSTFRIHSELMGVQGVNLLSEQVREERDIPLTLTIPARLKSRGTTR</sequence>
<dbReference type="PROSITE" id="PS00356">
    <property type="entry name" value="HTH_LACI_1"/>
    <property type="match status" value="1"/>
</dbReference>
<dbReference type="EMBL" id="JAPFCC010000001">
    <property type="protein sequence ID" value="MCW7551243.1"/>
    <property type="molecule type" value="Genomic_DNA"/>
</dbReference>
<dbReference type="PANTHER" id="PTHR30146">
    <property type="entry name" value="LACI-RELATED TRANSCRIPTIONAL REPRESSOR"/>
    <property type="match status" value="1"/>
</dbReference>
<dbReference type="CDD" id="cd01392">
    <property type="entry name" value="HTH_LacI"/>
    <property type="match status" value="1"/>
</dbReference>
<protein>
    <submittedName>
        <fullName evidence="5">Transcriptional regulator EbgR</fullName>
    </submittedName>
</protein>
<keyword evidence="6" id="KW-1185">Reference proteome</keyword>
<dbReference type="InterPro" id="IPR010982">
    <property type="entry name" value="Lambda_DNA-bd_dom_sf"/>
</dbReference>
<comment type="caution">
    <text evidence="5">The sequence shown here is derived from an EMBL/GenBank/DDBJ whole genome shotgun (WGS) entry which is preliminary data.</text>
</comment>
<feature type="domain" description="HTH lacI-type" evidence="4">
    <location>
        <begin position="2"/>
        <end position="48"/>
    </location>
</feature>
<dbReference type="InterPro" id="IPR046335">
    <property type="entry name" value="LacI/GalR-like_sensor"/>
</dbReference>
<dbReference type="InterPro" id="IPR028082">
    <property type="entry name" value="Peripla_BP_I"/>
</dbReference>
<dbReference type="PRINTS" id="PR00036">
    <property type="entry name" value="HTHLACI"/>
</dbReference>
<organism evidence="5 6">
    <name type="scientific">Endozoicomonas gorgoniicola</name>
    <dbReference type="NCBI Taxonomy" id="1234144"/>
    <lineage>
        <taxon>Bacteria</taxon>
        <taxon>Pseudomonadati</taxon>
        <taxon>Pseudomonadota</taxon>
        <taxon>Gammaproteobacteria</taxon>
        <taxon>Oceanospirillales</taxon>
        <taxon>Endozoicomonadaceae</taxon>
        <taxon>Endozoicomonas</taxon>
    </lineage>
</organism>
<dbReference type="Pfam" id="PF00356">
    <property type="entry name" value="LacI"/>
    <property type="match status" value="1"/>
</dbReference>
<dbReference type="Gene3D" id="1.10.260.40">
    <property type="entry name" value="lambda repressor-like DNA-binding domains"/>
    <property type="match status" value="1"/>
</dbReference>
<evidence type="ECO:0000256" key="2">
    <source>
        <dbReference type="ARBA" id="ARBA00023125"/>
    </source>
</evidence>
<dbReference type="Proteomes" id="UP001209854">
    <property type="component" value="Unassembled WGS sequence"/>
</dbReference>
<keyword evidence="3" id="KW-0804">Transcription</keyword>
<evidence type="ECO:0000259" key="4">
    <source>
        <dbReference type="PROSITE" id="PS50932"/>
    </source>
</evidence>
<dbReference type="SMART" id="SM00354">
    <property type="entry name" value="HTH_LACI"/>
    <property type="match status" value="1"/>
</dbReference>
<proteinExistence type="predicted"/>
<dbReference type="InterPro" id="IPR000843">
    <property type="entry name" value="HTH_LacI"/>
</dbReference>
<evidence type="ECO:0000313" key="6">
    <source>
        <dbReference type="Proteomes" id="UP001209854"/>
    </source>
</evidence>
<name>A0ABT3MPE2_9GAMM</name>
<dbReference type="Gene3D" id="3.40.50.2300">
    <property type="match status" value="2"/>
</dbReference>
<dbReference type="NCBIfam" id="NF007665">
    <property type="entry name" value="PRK10339.1"/>
    <property type="match status" value="1"/>
</dbReference>